<dbReference type="Proteomes" id="UP000001064">
    <property type="component" value="Unassembled WGS sequence"/>
</dbReference>
<dbReference type="OrthoDB" id="21885at2759"/>
<dbReference type="EMBL" id="GL871475">
    <property type="protein sequence ID" value="EGC29150.1"/>
    <property type="molecule type" value="Genomic_DNA"/>
</dbReference>
<accession>F1A202</accession>
<dbReference type="GeneID" id="10505013"/>
<dbReference type="GeneID" id="10506477"/>
<dbReference type="EMBL" id="GL871392">
    <property type="protein sequence ID" value="EGC29784.1"/>
    <property type="molecule type" value="Genomic_DNA"/>
</dbReference>
<name>F1A202_DICPU</name>
<dbReference type="KEGG" id="dpp:DICPUDRAFT_42396"/>
<evidence type="ECO:0000313" key="1">
    <source>
        <dbReference type="EMBL" id="EGC29150.1"/>
    </source>
</evidence>
<dbReference type="AlphaFoldDB" id="F1A202"/>
<dbReference type="FunCoup" id="F1A202">
    <property type="interactions" value="937"/>
</dbReference>
<proteinExistence type="predicted"/>
<gene>
    <name evidence="2" type="ORF">DICPUDRAFT_42396</name>
    <name evidence="1" type="ORF">DICPUDRAFT_43260</name>
</gene>
<reference evidence="2" key="1">
    <citation type="submission" date="2010-04" db="EMBL/GenBank/DDBJ databases">
        <title>Comparative genomics of the social amoebae Dictyostelium discoideum and Dictyostelium purpureum.</title>
        <authorList>
            <consortium name="US DOE Joint Genome Institute (JGI-PGF)"/>
            <person name="Sucgang R."/>
            <person name="Kuo A."/>
            <person name="Tian X."/>
            <person name="Salerno W."/>
            <person name="Parikh A."/>
            <person name="Feasley C.L."/>
            <person name="Dalin E."/>
            <person name="Tu H."/>
            <person name="Huang E."/>
            <person name="Barry K."/>
            <person name="Lindquist E."/>
            <person name="Shapiro H."/>
            <person name="Bruce D."/>
            <person name="Schmutz J."/>
            <person name="Salamov A."/>
            <person name="Fey P."/>
            <person name="Gaudet P."/>
            <person name="Anjard C."/>
            <person name="Mohan M.B."/>
            <person name="Basu S."/>
            <person name="Bushmanova Y."/>
            <person name="van der Wel H."/>
            <person name="Katoh-Kurasawa M."/>
            <person name="Coutinho P.M."/>
            <person name="Saito T."/>
            <person name="Elias M."/>
            <person name="Schaap P."/>
            <person name="Kay R.R."/>
            <person name="Henrissat B."/>
            <person name="Eichinger L."/>
            <person name="Rivero F."/>
            <person name="Putnam N.H."/>
            <person name="West C.M."/>
            <person name="Loomis W.F."/>
            <person name="Chisholm R.L."/>
            <person name="Shaulsky G."/>
            <person name="Strassmann J.E."/>
            <person name="Queller D.C."/>
            <person name="Kuspa A."/>
            <person name="Grigoriev I.V."/>
        </authorList>
    </citation>
    <scope>NUCLEOTIDE SEQUENCE</scope>
    <source>
        <strain evidence="2">QSDP1</strain>
    </source>
</reference>
<dbReference type="VEuPathDB" id="AmoebaDB:DICPUDRAFT_43260"/>
<dbReference type="RefSeq" id="XP_003294317.1">
    <property type="nucleotide sequence ID" value="XM_003294269.1"/>
</dbReference>
<protein>
    <submittedName>
        <fullName evidence="2">Uncharacterized protein</fullName>
    </submittedName>
</protein>
<evidence type="ECO:0000313" key="2">
    <source>
        <dbReference type="EMBL" id="EGC29784.1"/>
    </source>
</evidence>
<evidence type="ECO:0000313" key="3">
    <source>
        <dbReference type="Proteomes" id="UP000001064"/>
    </source>
</evidence>
<dbReference type="VEuPathDB" id="AmoebaDB:DICPUDRAFT_42396"/>
<keyword evidence="3" id="KW-1185">Reference proteome</keyword>
<dbReference type="KEGG" id="dpp:DICPUDRAFT_43260"/>
<dbReference type="RefSeq" id="XP_003293692.1">
    <property type="nucleotide sequence ID" value="XM_003293644.1"/>
</dbReference>
<sequence>MILFSVSISLASDEDLNSNGDVDCYSSCVDENRDVCKTEWQQCVSLMERCRTNCDKTSKKMIQMN</sequence>
<reference evidence="3" key="2">
    <citation type="journal article" date="2011" name="Genome Biol.">
        <title>Comparative genomics of the social amoebae Dictyostelium discoideum and Dictyostelium purpureum.</title>
        <authorList>
            <consortium name="US DOE Joint Genome Institute (JGI-PGF)"/>
            <person name="Sucgang R."/>
            <person name="Kuo A."/>
            <person name="Tian X."/>
            <person name="Salerno W."/>
            <person name="Parikh A."/>
            <person name="Feasley C.L."/>
            <person name="Dalin E."/>
            <person name="Tu H."/>
            <person name="Huang E."/>
            <person name="Barry K."/>
            <person name="Lindquist E."/>
            <person name="Shapiro H."/>
            <person name="Bruce D."/>
            <person name="Schmutz J."/>
            <person name="Salamov A."/>
            <person name="Fey P."/>
            <person name="Gaudet P."/>
            <person name="Anjard C."/>
            <person name="Babu M.M."/>
            <person name="Basu S."/>
            <person name="Bushmanova Y."/>
            <person name="van der Wel H."/>
            <person name="Katoh-Kurasawa M."/>
            <person name="Dinh C."/>
            <person name="Coutinho P.M."/>
            <person name="Saito T."/>
            <person name="Elias M."/>
            <person name="Schaap P."/>
            <person name="Kay R.R."/>
            <person name="Henrissat B."/>
            <person name="Eichinger L."/>
            <person name="Rivero F."/>
            <person name="Putnam N.H."/>
            <person name="West C.M."/>
            <person name="Loomis W.F."/>
            <person name="Chisholm R.L."/>
            <person name="Shaulsky G."/>
            <person name="Strassmann J.E."/>
            <person name="Queller D.C."/>
            <person name="Kuspa A."/>
            <person name="Grigoriev I.V."/>
        </authorList>
    </citation>
    <scope>NUCLEOTIDE SEQUENCE [LARGE SCALE GENOMIC DNA]</scope>
    <source>
        <strain evidence="3">QSDP1</strain>
    </source>
</reference>
<organism evidence="2 3">
    <name type="scientific">Dictyostelium purpureum</name>
    <name type="common">Slime mold</name>
    <dbReference type="NCBI Taxonomy" id="5786"/>
    <lineage>
        <taxon>Eukaryota</taxon>
        <taxon>Amoebozoa</taxon>
        <taxon>Evosea</taxon>
        <taxon>Eumycetozoa</taxon>
        <taxon>Dictyostelia</taxon>
        <taxon>Dictyosteliales</taxon>
        <taxon>Dictyosteliaceae</taxon>
        <taxon>Dictyostelium</taxon>
    </lineage>
</organism>